<gene>
    <name evidence="1" type="ORF">BpHYR1_014390</name>
</gene>
<evidence type="ECO:0000313" key="2">
    <source>
        <dbReference type="Proteomes" id="UP000276133"/>
    </source>
</evidence>
<comment type="caution">
    <text evidence="1">The sequence shown here is derived from an EMBL/GenBank/DDBJ whole genome shotgun (WGS) entry which is preliminary data.</text>
</comment>
<dbReference type="Proteomes" id="UP000276133">
    <property type="component" value="Unassembled WGS sequence"/>
</dbReference>
<evidence type="ECO:0000313" key="1">
    <source>
        <dbReference type="EMBL" id="RNA24317.1"/>
    </source>
</evidence>
<protein>
    <submittedName>
        <fullName evidence="1">Uncharacterized protein</fullName>
    </submittedName>
</protein>
<proteinExistence type="predicted"/>
<accession>A0A3M7RLP9</accession>
<reference evidence="1 2" key="1">
    <citation type="journal article" date="2018" name="Sci. Rep.">
        <title>Genomic signatures of local adaptation to the degree of environmental predictability in rotifers.</title>
        <authorList>
            <person name="Franch-Gras L."/>
            <person name="Hahn C."/>
            <person name="Garcia-Roger E.M."/>
            <person name="Carmona M.J."/>
            <person name="Serra M."/>
            <person name="Gomez A."/>
        </authorList>
    </citation>
    <scope>NUCLEOTIDE SEQUENCE [LARGE SCALE GENOMIC DNA]</scope>
    <source>
        <strain evidence="1">HYR1</strain>
    </source>
</reference>
<sequence length="64" mass="7434">MIITINITQREESNDILITSNEVKKSRINLNDAINDVDGWNDRIFLSGYKKFLLLILNQKRGLN</sequence>
<keyword evidence="2" id="KW-1185">Reference proteome</keyword>
<name>A0A3M7RLP9_BRAPC</name>
<dbReference type="AlphaFoldDB" id="A0A3M7RLP9"/>
<dbReference type="EMBL" id="REGN01003146">
    <property type="protein sequence ID" value="RNA24317.1"/>
    <property type="molecule type" value="Genomic_DNA"/>
</dbReference>
<organism evidence="1 2">
    <name type="scientific">Brachionus plicatilis</name>
    <name type="common">Marine rotifer</name>
    <name type="synonym">Brachionus muelleri</name>
    <dbReference type="NCBI Taxonomy" id="10195"/>
    <lineage>
        <taxon>Eukaryota</taxon>
        <taxon>Metazoa</taxon>
        <taxon>Spiralia</taxon>
        <taxon>Gnathifera</taxon>
        <taxon>Rotifera</taxon>
        <taxon>Eurotatoria</taxon>
        <taxon>Monogononta</taxon>
        <taxon>Pseudotrocha</taxon>
        <taxon>Ploima</taxon>
        <taxon>Brachionidae</taxon>
        <taxon>Brachionus</taxon>
    </lineage>
</organism>